<comment type="caution">
    <text evidence="2">The sequence shown here is derived from an EMBL/GenBank/DDBJ whole genome shotgun (WGS) entry which is preliminary data.</text>
</comment>
<name>A0A5R9IJS8_9GAMM</name>
<gene>
    <name evidence="2" type="ORF">FE810_12110</name>
</gene>
<feature type="signal peptide" evidence="1">
    <location>
        <begin position="1"/>
        <end position="18"/>
    </location>
</feature>
<evidence type="ECO:0000313" key="3">
    <source>
        <dbReference type="Proteomes" id="UP000307790"/>
    </source>
</evidence>
<evidence type="ECO:0000256" key="1">
    <source>
        <dbReference type="SAM" id="SignalP"/>
    </source>
</evidence>
<protein>
    <submittedName>
        <fullName evidence="2">Uncharacterized protein</fullName>
    </submittedName>
</protein>
<keyword evidence="1" id="KW-0732">Signal</keyword>
<feature type="chain" id="PRO_5024445185" evidence="1">
    <location>
        <begin position="19"/>
        <end position="212"/>
    </location>
</feature>
<organism evidence="2 3">
    <name type="scientific">Thalassotalea litorea</name>
    <dbReference type="NCBI Taxonomy" id="2020715"/>
    <lineage>
        <taxon>Bacteria</taxon>
        <taxon>Pseudomonadati</taxon>
        <taxon>Pseudomonadota</taxon>
        <taxon>Gammaproteobacteria</taxon>
        <taxon>Alteromonadales</taxon>
        <taxon>Colwelliaceae</taxon>
        <taxon>Thalassotalea</taxon>
    </lineage>
</organism>
<dbReference type="RefSeq" id="WP_138320320.1">
    <property type="nucleotide sequence ID" value="NZ_VCBC01000011.1"/>
</dbReference>
<keyword evidence="3" id="KW-1185">Reference proteome</keyword>
<reference evidence="2 3" key="1">
    <citation type="submission" date="2019-05" db="EMBL/GenBank/DDBJ databases">
        <title>Genome sequences of Thalassotalea litorea 1K03283.</title>
        <authorList>
            <person name="Zhang D."/>
        </authorList>
    </citation>
    <scope>NUCLEOTIDE SEQUENCE [LARGE SCALE GENOMIC DNA]</scope>
    <source>
        <strain evidence="2 3">MCCC 1K03283</strain>
    </source>
</reference>
<dbReference type="Proteomes" id="UP000307790">
    <property type="component" value="Unassembled WGS sequence"/>
</dbReference>
<sequence>MKALSIIALFLFSIGQLAAKEADNWFSLGEEVEFDNDLSMYYCSRLTVNSDFIAWVIDLRIIDDHLIFNTCEAQNKKDLETAIESKYKNNKKRQVSGWVTDDWFYITQDNIIPTKVDFPKFGYFSIPFVCGYVAYWGTDKTHEKNDWYAMVIDFKSGNLIKEAKLGHFGLETDYRWILKEPIWDDSCSSVTFLDSRYIEDKKISLKNNQTMN</sequence>
<evidence type="ECO:0000313" key="2">
    <source>
        <dbReference type="EMBL" id="TLU64337.1"/>
    </source>
</evidence>
<accession>A0A5R9IJS8</accession>
<dbReference type="AlphaFoldDB" id="A0A5R9IJS8"/>
<dbReference type="EMBL" id="VCBC01000011">
    <property type="protein sequence ID" value="TLU64337.1"/>
    <property type="molecule type" value="Genomic_DNA"/>
</dbReference>
<proteinExistence type="predicted"/>